<reference evidence="1 2" key="1">
    <citation type="submission" date="2019-11" db="EMBL/GenBank/DDBJ databases">
        <title>Maribacter lutea sp. nov., a marine bacterium isolated from intertidal sand.</title>
        <authorList>
            <person name="Liu A."/>
        </authorList>
    </citation>
    <scope>NUCLEOTIDE SEQUENCE [LARGE SCALE GENOMIC DNA]</scope>
    <source>
        <strain evidence="1 2">RZ05</strain>
    </source>
</reference>
<evidence type="ECO:0008006" key="3">
    <source>
        <dbReference type="Google" id="ProtNLM"/>
    </source>
</evidence>
<dbReference type="EMBL" id="WKJH01000024">
    <property type="protein sequence ID" value="MRX65288.1"/>
    <property type="molecule type" value="Genomic_DNA"/>
</dbReference>
<dbReference type="RefSeq" id="WP_154367997.1">
    <property type="nucleotide sequence ID" value="NZ_WKJH01000024.1"/>
</dbReference>
<comment type="caution">
    <text evidence="1">The sequence shown here is derived from an EMBL/GenBank/DDBJ whole genome shotgun (WGS) entry which is preliminary data.</text>
</comment>
<proteinExistence type="predicted"/>
<dbReference type="SUPFAM" id="SSF51126">
    <property type="entry name" value="Pectin lyase-like"/>
    <property type="match status" value="1"/>
</dbReference>
<dbReference type="InterPro" id="IPR012334">
    <property type="entry name" value="Pectin_lyas_fold"/>
</dbReference>
<dbReference type="InterPro" id="IPR011050">
    <property type="entry name" value="Pectin_lyase_fold/virulence"/>
</dbReference>
<dbReference type="Gene3D" id="2.160.20.10">
    <property type="entry name" value="Single-stranded right-handed beta-helix, Pectin lyase-like"/>
    <property type="match status" value="1"/>
</dbReference>
<accession>A0A6I2MNI2</accession>
<dbReference type="OrthoDB" id="1169780at2"/>
<organism evidence="1 2">
    <name type="scientific">Maribacter luteus</name>
    <dbReference type="NCBI Taxonomy" id="2594478"/>
    <lineage>
        <taxon>Bacteria</taxon>
        <taxon>Pseudomonadati</taxon>
        <taxon>Bacteroidota</taxon>
        <taxon>Flavobacteriia</taxon>
        <taxon>Flavobacteriales</taxon>
        <taxon>Flavobacteriaceae</taxon>
        <taxon>Maribacter</taxon>
    </lineage>
</organism>
<sequence>MSQCIFKMGKKRNIFVITMLFISVAVHATEIKINSIQELVTYASKSGNEVTMAPGVYPLTDFLTIDSMSVRSERKLYSFITFSGDNNVFNLEGVKLEVDNSLREALNAPLHNSEFLITGSDNTFQGLTIKYIGEGTALGAASLVVGGKNNILKNITLHVKGSFPYGYGDYLGKGRKSIIKHKKHSGLLVTGYNTKLYACKVYMRSFGHAFFIQGGDNTYFEDCYAEGEIRSTNEMLAETSGPAFENNFASIYTSYTGEKKIQPDYMKSLNECGFRTYSTGRVTVVNCVAKNMRVGFALAKVSLMNCEAIACERGYYLNNAVTKDCKGDAKYGPLIYLVGDEPSKIDLTLMPGESEMKVHAVATICGIGHEVSIKTSDTDNRKKAIPIMLGYGMPGSGEIASPIPPKAAENIKIKNMTFLPVLIGEKANNCVVTTNGVIDSNQGENIKIIEID</sequence>
<name>A0A6I2MNI2_9FLAO</name>
<keyword evidence="2" id="KW-1185">Reference proteome</keyword>
<gene>
    <name evidence="1" type="ORF">GJ691_14105</name>
</gene>
<evidence type="ECO:0000313" key="1">
    <source>
        <dbReference type="EMBL" id="MRX65288.1"/>
    </source>
</evidence>
<protein>
    <recommendedName>
        <fullName evidence="3">Right handed beta helix domain-containing protein</fullName>
    </recommendedName>
</protein>
<dbReference type="Proteomes" id="UP000443153">
    <property type="component" value="Unassembled WGS sequence"/>
</dbReference>
<dbReference type="AlphaFoldDB" id="A0A6I2MNI2"/>
<evidence type="ECO:0000313" key="2">
    <source>
        <dbReference type="Proteomes" id="UP000443153"/>
    </source>
</evidence>